<evidence type="ECO:0000313" key="7">
    <source>
        <dbReference type="EMBL" id="SFW88461.1"/>
    </source>
</evidence>
<dbReference type="GO" id="GO:0070403">
    <property type="term" value="F:NAD+ binding"/>
    <property type="evidence" value="ECO:0007669"/>
    <property type="project" value="InterPro"/>
</dbReference>
<dbReference type="EMBL" id="FPJG01000006">
    <property type="protein sequence ID" value="SFW88461.1"/>
    <property type="molecule type" value="Genomic_DNA"/>
</dbReference>
<comment type="pathway">
    <text evidence="1">Lipid metabolism; butanoate metabolism.</text>
</comment>
<dbReference type="Pfam" id="PF00725">
    <property type="entry name" value="3HCDH"/>
    <property type="match status" value="1"/>
</dbReference>
<dbReference type="NCBIfam" id="NF005875">
    <property type="entry name" value="PRK07819.1"/>
    <property type="match status" value="1"/>
</dbReference>
<evidence type="ECO:0000256" key="2">
    <source>
        <dbReference type="ARBA" id="ARBA00009463"/>
    </source>
</evidence>
<evidence type="ECO:0000313" key="8">
    <source>
        <dbReference type="Proteomes" id="UP000182740"/>
    </source>
</evidence>
<gene>
    <name evidence="7" type="ORF">SAMN04489730_6963</name>
</gene>
<feature type="domain" description="3-hydroxyacyl-CoA dehydrogenase NAD binding" evidence="6">
    <location>
        <begin position="8"/>
        <end position="187"/>
    </location>
</feature>
<name>A0A1K1SX82_9PSEU</name>
<feature type="site" description="Important for catalytic activity" evidence="4">
    <location>
        <position position="143"/>
    </location>
</feature>
<keyword evidence="3" id="KW-0560">Oxidoreductase</keyword>
<evidence type="ECO:0000259" key="5">
    <source>
        <dbReference type="Pfam" id="PF00725"/>
    </source>
</evidence>
<dbReference type="GO" id="GO:0008691">
    <property type="term" value="F:3-hydroxybutyryl-CoA dehydrogenase activity"/>
    <property type="evidence" value="ECO:0007669"/>
    <property type="project" value="TreeGrafter"/>
</dbReference>
<reference evidence="8" key="1">
    <citation type="submission" date="2016-11" db="EMBL/GenBank/DDBJ databases">
        <authorList>
            <person name="Varghese N."/>
            <person name="Submissions S."/>
        </authorList>
    </citation>
    <scope>NUCLEOTIDE SEQUENCE [LARGE SCALE GENOMIC DNA]</scope>
    <source>
        <strain evidence="8">DSM 44671</strain>
    </source>
</reference>
<dbReference type="RefSeq" id="WP_072480206.1">
    <property type="nucleotide sequence ID" value="NZ_FPJG01000006.1"/>
</dbReference>
<comment type="similarity">
    <text evidence="2">Belongs to the 3-hydroxyacyl-CoA dehydrogenase family.</text>
</comment>
<dbReference type="Gene3D" id="1.10.1040.10">
    <property type="entry name" value="N-(1-d-carboxylethyl)-l-norvaline Dehydrogenase, domain 2"/>
    <property type="match status" value="1"/>
</dbReference>
<sequence length="287" mass="30462">MSEDITRVGVAGCGVMGAGLAETCARAGLDVLVLARTAESAARGERRVLKSIGRAVETGKLTEGERDAALAALKFTTDAADLHDRQFVLEAIVESEPEKSALFKELGDHVTDAHAIFASTTSAIPITRLAGAMNRPGRFIGTHFFNPAPVMRLVEVTASLLTEDDVVTRTEAFVTGVLGKEVVRSQDRAGFVVNTLLVPYLLAAVRMVESGFATAEDVDKGMTLGCAHPMGPLRLIDLIGVDTVVGAGRALYEEFLDPSCAPPALLLRMADAGLLGKKTGRGFYDYR</sequence>
<dbReference type="AlphaFoldDB" id="A0A1K1SX82"/>
<dbReference type="InterPro" id="IPR008927">
    <property type="entry name" value="6-PGluconate_DH-like_C_sf"/>
</dbReference>
<evidence type="ECO:0000256" key="1">
    <source>
        <dbReference type="ARBA" id="ARBA00005086"/>
    </source>
</evidence>
<dbReference type="Proteomes" id="UP000182740">
    <property type="component" value="Unassembled WGS sequence"/>
</dbReference>
<dbReference type="Pfam" id="PF02737">
    <property type="entry name" value="3HCDH_N"/>
    <property type="match status" value="1"/>
</dbReference>
<dbReference type="OrthoDB" id="3229174at2"/>
<feature type="domain" description="3-hydroxyacyl-CoA dehydrogenase C-terminal" evidence="5">
    <location>
        <begin position="190"/>
        <end position="286"/>
    </location>
</feature>
<evidence type="ECO:0000256" key="4">
    <source>
        <dbReference type="PIRSR" id="PIRSR000105-1"/>
    </source>
</evidence>
<dbReference type="SUPFAM" id="SSF51735">
    <property type="entry name" value="NAD(P)-binding Rossmann-fold domains"/>
    <property type="match status" value="1"/>
</dbReference>
<dbReference type="STRING" id="546364.SAMN04489730_6963"/>
<dbReference type="InterPro" id="IPR006108">
    <property type="entry name" value="3HC_DH_C"/>
</dbReference>
<dbReference type="GO" id="GO:0006635">
    <property type="term" value="P:fatty acid beta-oxidation"/>
    <property type="evidence" value="ECO:0007669"/>
    <property type="project" value="TreeGrafter"/>
</dbReference>
<dbReference type="PANTHER" id="PTHR48075:SF9">
    <property type="entry name" value="3-HYDROXYBUTYRYL-COA DEHYDROGENASE"/>
    <property type="match status" value="1"/>
</dbReference>
<accession>A0A1K1SX82</accession>
<organism evidence="7 8">
    <name type="scientific">Amycolatopsis australiensis</name>
    <dbReference type="NCBI Taxonomy" id="546364"/>
    <lineage>
        <taxon>Bacteria</taxon>
        <taxon>Bacillati</taxon>
        <taxon>Actinomycetota</taxon>
        <taxon>Actinomycetes</taxon>
        <taxon>Pseudonocardiales</taxon>
        <taxon>Pseudonocardiaceae</taxon>
        <taxon>Amycolatopsis</taxon>
    </lineage>
</organism>
<proteinExistence type="inferred from homology"/>
<keyword evidence="8" id="KW-1185">Reference proteome</keyword>
<dbReference type="InterPro" id="IPR022694">
    <property type="entry name" value="3-OHacyl-CoA_DH"/>
</dbReference>
<dbReference type="PANTHER" id="PTHR48075">
    <property type="entry name" value="3-HYDROXYACYL-COA DEHYDROGENASE FAMILY PROTEIN"/>
    <property type="match status" value="1"/>
</dbReference>
<dbReference type="SUPFAM" id="SSF48179">
    <property type="entry name" value="6-phosphogluconate dehydrogenase C-terminal domain-like"/>
    <property type="match status" value="1"/>
</dbReference>
<dbReference type="InterPro" id="IPR006176">
    <property type="entry name" value="3-OHacyl-CoA_DH_NAD-bd"/>
</dbReference>
<dbReference type="InterPro" id="IPR013328">
    <property type="entry name" value="6PGD_dom2"/>
</dbReference>
<dbReference type="InterPro" id="IPR036291">
    <property type="entry name" value="NAD(P)-bd_dom_sf"/>
</dbReference>
<evidence type="ECO:0000259" key="6">
    <source>
        <dbReference type="Pfam" id="PF02737"/>
    </source>
</evidence>
<dbReference type="Gene3D" id="3.40.50.720">
    <property type="entry name" value="NAD(P)-binding Rossmann-like Domain"/>
    <property type="match status" value="1"/>
</dbReference>
<evidence type="ECO:0000256" key="3">
    <source>
        <dbReference type="ARBA" id="ARBA00023002"/>
    </source>
</evidence>
<dbReference type="PIRSF" id="PIRSF000105">
    <property type="entry name" value="HCDH"/>
    <property type="match status" value="1"/>
</dbReference>
<protein>
    <submittedName>
        <fullName evidence="7">3-hydroxyacyl-CoA dehydrogenase</fullName>
    </submittedName>
</protein>